<dbReference type="AlphaFoldDB" id="N8W892"/>
<dbReference type="HOGENOM" id="CLU_3378213_0_0_6"/>
<feature type="non-terminal residue" evidence="1">
    <location>
        <position position="34"/>
    </location>
</feature>
<evidence type="ECO:0000313" key="1">
    <source>
        <dbReference type="EMBL" id="ENV08282.1"/>
    </source>
</evidence>
<gene>
    <name evidence="1" type="ORF">F966_02956</name>
</gene>
<dbReference type="Proteomes" id="UP000013209">
    <property type="component" value="Unassembled WGS sequence"/>
</dbReference>
<reference evidence="1 2" key="1">
    <citation type="submission" date="2013-02" db="EMBL/GenBank/DDBJ databases">
        <title>The Genome Sequence of Acinetobacter sp. CIP 56.2.</title>
        <authorList>
            <consortium name="The Broad Institute Genome Sequencing Platform"/>
            <consortium name="The Broad Institute Genome Sequencing Center for Infectious Disease"/>
            <person name="Cerqueira G."/>
            <person name="Feldgarden M."/>
            <person name="Courvalin P."/>
            <person name="Perichon B."/>
            <person name="Grillot-Courvalin C."/>
            <person name="Clermont D."/>
            <person name="Rocha E."/>
            <person name="Yoon E.-J."/>
            <person name="Nemec A."/>
            <person name="Walker B."/>
            <person name="Young S.K."/>
            <person name="Zeng Q."/>
            <person name="Gargeya S."/>
            <person name="Fitzgerald M."/>
            <person name="Haas B."/>
            <person name="Abouelleil A."/>
            <person name="Alvarado L."/>
            <person name="Arachchi H.M."/>
            <person name="Berlin A.M."/>
            <person name="Chapman S.B."/>
            <person name="Dewar J."/>
            <person name="Goldberg J."/>
            <person name="Griggs A."/>
            <person name="Gujja S."/>
            <person name="Hansen M."/>
            <person name="Howarth C."/>
            <person name="Imamovic A."/>
            <person name="Larimer J."/>
            <person name="McCowan C."/>
            <person name="Murphy C."/>
            <person name="Neiman D."/>
            <person name="Pearson M."/>
            <person name="Priest M."/>
            <person name="Roberts A."/>
            <person name="Saif S."/>
            <person name="Shea T."/>
            <person name="Sisk P."/>
            <person name="Sykes S."/>
            <person name="Wortman J."/>
            <person name="Nusbaum C."/>
            <person name="Birren B."/>
        </authorList>
    </citation>
    <scope>NUCLEOTIDE SEQUENCE [LARGE SCALE GENOMIC DNA]</scope>
    <source>
        <strain evidence="1 2">CIP 56.2</strain>
    </source>
</reference>
<organism evidence="1 2">
    <name type="scientific">Acinetobacter higginsii</name>
    <dbReference type="NCBI Taxonomy" id="70347"/>
    <lineage>
        <taxon>Bacteria</taxon>
        <taxon>Pseudomonadati</taxon>
        <taxon>Pseudomonadota</taxon>
        <taxon>Gammaproteobacteria</taxon>
        <taxon>Moraxellales</taxon>
        <taxon>Moraxellaceae</taxon>
        <taxon>Acinetobacter</taxon>
    </lineage>
</organism>
<protein>
    <submittedName>
        <fullName evidence="1">Uncharacterized protein</fullName>
    </submittedName>
</protein>
<sequence length="34" mass="3989">MITSQVHDGIRHLESEYLIKFGTQKVHDGIRHLE</sequence>
<proteinExistence type="predicted"/>
<evidence type="ECO:0000313" key="2">
    <source>
        <dbReference type="Proteomes" id="UP000013209"/>
    </source>
</evidence>
<name>N8W892_9GAMM</name>
<accession>N8W892</accession>
<dbReference type="EMBL" id="APPH01000015">
    <property type="protein sequence ID" value="ENV08282.1"/>
    <property type="molecule type" value="Genomic_DNA"/>
</dbReference>
<comment type="caution">
    <text evidence="1">The sequence shown here is derived from an EMBL/GenBank/DDBJ whole genome shotgun (WGS) entry which is preliminary data.</text>
</comment>